<dbReference type="InterPro" id="IPR049363">
    <property type="entry name" value="RMI1_N"/>
</dbReference>
<feature type="domain" description="RecQ mediated genome instability protein 1 OB-fold" evidence="5">
    <location>
        <begin position="121"/>
        <end position="267"/>
    </location>
</feature>
<evidence type="ECO:0000313" key="8">
    <source>
        <dbReference type="Proteomes" id="UP000270230"/>
    </source>
</evidence>
<dbReference type="InterPro" id="IPR042470">
    <property type="entry name" value="RMI1_N_C_sf"/>
</dbReference>
<dbReference type="AlphaFoldDB" id="A0A3M7C4K7"/>
<dbReference type="InterPro" id="IPR013894">
    <property type="entry name" value="RMI1_OB"/>
</dbReference>
<proteinExistence type="inferred from homology"/>
<evidence type="ECO:0000256" key="2">
    <source>
        <dbReference type="ARBA" id="ARBA00018987"/>
    </source>
</evidence>
<evidence type="ECO:0000256" key="1">
    <source>
        <dbReference type="ARBA" id="ARBA00006395"/>
    </source>
</evidence>
<dbReference type="GO" id="GO:0016604">
    <property type="term" value="C:nuclear body"/>
    <property type="evidence" value="ECO:0007669"/>
    <property type="project" value="TreeGrafter"/>
</dbReference>
<comment type="caution">
    <text evidence="7">The sequence shown here is derived from an EMBL/GenBank/DDBJ whole genome shotgun (WGS) entry which is preliminary data.</text>
</comment>
<dbReference type="GO" id="GO:0000712">
    <property type="term" value="P:resolution of meiotic recombination intermediates"/>
    <property type="evidence" value="ECO:0007669"/>
    <property type="project" value="TreeGrafter"/>
</dbReference>
<organism evidence="7 8">
    <name type="scientific">Hortaea werneckii</name>
    <name type="common">Black yeast</name>
    <name type="synonym">Cladosporium werneckii</name>
    <dbReference type="NCBI Taxonomy" id="91943"/>
    <lineage>
        <taxon>Eukaryota</taxon>
        <taxon>Fungi</taxon>
        <taxon>Dikarya</taxon>
        <taxon>Ascomycota</taxon>
        <taxon>Pezizomycotina</taxon>
        <taxon>Dothideomycetes</taxon>
        <taxon>Dothideomycetidae</taxon>
        <taxon>Mycosphaerellales</taxon>
        <taxon>Teratosphaeriaceae</taxon>
        <taxon>Hortaea</taxon>
    </lineage>
</organism>
<protein>
    <recommendedName>
        <fullName evidence="2">RecQ-mediated genome instability protein 1</fullName>
    </recommendedName>
</protein>
<sequence length="279" mass="30787">MSSGPDPGPNRRATRLDWYSLFTFLLLPTVQGDTVGEDMTSQRQQSAVPAMAGGDVQEVSSSISDFLKSKGVKTTQAWLQSFMTTVRLNTPLVALQKTALFRLLATDIKVSLVKSPSSCFPFDISNPQTKEQRVRGPVTVQILDIEDIGRSCWGQVEAIEAQERGETTKGREVIRVIPDENNVDNSTQPEPKSSGPHKLHLEDANGTHAYAIELMTVNGLSVQMPIGAKLMLKDFTVARGVILLEPRNAELLGGKVETWDKKWREERKQKLKAKAGQSN</sequence>
<dbReference type="SMART" id="SM01161">
    <property type="entry name" value="DUF1767"/>
    <property type="match status" value="1"/>
</dbReference>
<reference evidence="7 8" key="1">
    <citation type="journal article" date="2018" name="BMC Genomics">
        <title>Genomic evidence for intraspecific hybridization in a clonal and extremely halotolerant yeast.</title>
        <authorList>
            <person name="Gostincar C."/>
            <person name="Stajich J.E."/>
            <person name="Zupancic J."/>
            <person name="Zalar P."/>
            <person name="Gunde-Cimerman N."/>
        </authorList>
    </citation>
    <scope>NUCLEOTIDE SEQUENCE [LARGE SCALE GENOMIC DNA]</scope>
    <source>
        <strain evidence="7 8">EXF-151</strain>
    </source>
</reference>
<name>A0A3M7C4K7_HORWE</name>
<feature type="signal peptide" evidence="4">
    <location>
        <begin position="1"/>
        <end position="32"/>
    </location>
</feature>
<evidence type="ECO:0000256" key="3">
    <source>
        <dbReference type="SAM" id="MobiDB-lite"/>
    </source>
</evidence>
<comment type="similarity">
    <text evidence="1">Belongs to the RMI1 family.</text>
</comment>
<evidence type="ECO:0000256" key="4">
    <source>
        <dbReference type="SAM" id="SignalP"/>
    </source>
</evidence>
<dbReference type="Pfam" id="PF21000">
    <property type="entry name" value="RMI1_N_N"/>
    <property type="match status" value="1"/>
</dbReference>
<dbReference type="Proteomes" id="UP000270230">
    <property type="component" value="Unassembled WGS sequence"/>
</dbReference>
<keyword evidence="4" id="KW-0732">Signal</keyword>
<gene>
    <name evidence="7" type="ORF">D0865_08950</name>
</gene>
<dbReference type="OrthoDB" id="341511at2759"/>
<dbReference type="EMBL" id="QWIN01000785">
    <property type="protein sequence ID" value="RMY46975.1"/>
    <property type="molecule type" value="Genomic_DNA"/>
</dbReference>
<evidence type="ECO:0000259" key="6">
    <source>
        <dbReference type="Pfam" id="PF21000"/>
    </source>
</evidence>
<evidence type="ECO:0000313" key="7">
    <source>
        <dbReference type="EMBL" id="RMY46975.1"/>
    </source>
</evidence>
<dbReference type="GO" id="GO:0031422">
    <property type="term" value="C:RecQ family helicase-topoisomerase III complex"/>
    <property type="evidence" value="ECO:0007669"/>
    <property type="project" value="TreeGrafter"/>
</dbReference>
<dbReference type="PANTHER" id="PTHR14790:SF15">
    <property type="entry name" value="RECQ-MEDIATED GENOME INSTABILITY PROTEIN 1"/>
    <property type="match status" value="1"/>
</dbReference>
<accession>A0A3M7C4K7</accession>
<feature type="domain" description="RMI1 N-terminal" evidence="6">
    <location>
        <begin position="67"/>
        <end position="109"/>
    </location>
</feature>
<dbReference type="PANTHER" id="PTHR14790">
    <property type="entry name" value="RECQ-MEDIATED GENOME INSTABILITY PROTEIN 1 RMI1"/>
    <property type="match status" value="1"/>
</dbReference>
<dbReference type="GO" id="GO:0000724">
    <property type="term" value="P:double-strand break repair via homologous recombination"/>
    <property type="evidence" value="ECO:0007669"/>
    <property type="project" value="TreeGrafter"/>
</dbReference>
<dbReference type="Gene3D" id="2.40.50.770">
    <property type="entry name" value="RecQ-mediated genome instability protein Rmi1, C-terminal domain"/>
    <property type="match status" value="1"/>
</dbReference>
<evidence type="ECO:0000259" key="5">
    <source>
        <dbReference type="Pfam" id="PF08585"/>
    </source>
</evidence>
<dbReference type="Pfam" id="PF08585">
    <property type="entry name" value="RMI1_N_C"/>
    <property type="match status" value="1"/>
</dbReference>
<feature type="region of interest" description="Disordered" evidence="3">
    <location>
        <begin position="179"/>
        <end position="198"/>
    </location>
</feature>
<feature type="chain" id="PRO_5018210380" description="RecQ-mediated genome instability protein 1" evidence="4">
    <location>
        <begin position="33"/>
        <end position="279"/>
    </location>
</feature>